<organism evidence="1">
    <name type="scientific">Anguilla anguilla</name>
    <name type="common">European freshwater eel</name>
    <name type="synonym">Muraena anguilla</name>
    <dbReference type="NCBI Taxonomy" id="7936"/>
    <lineage>
        <taxon>Eukaryota</taxon>
        <taxon>Metazoa</taxon>
        <taxon>Chordata</taxon>
        <taxon>Craniata</taxon>
        <taxon>Vertebrata</taxon>
        <taxon>Euteleostomi</taxon>
        <taxon>Actinopterygii</taxon>
        <taxon>Neopterygii</taxon>
        <taxon>Teleostei</taxon>
        <taxon>Anguilliformes</taxon>
        <taxon>Anguillidae</taxon>
        <taxon>Anguilla</taxon>
    </lineage>
</organism>
<dbReference type="EMBL" id="GBXM01048851">
    <property type="protein sequence ID" value="JAH59726.1"/>
    <property type="molecule type" value="Transcribed_RNA"/>
</dbReference>
<proteinExistence type="predicted"/>
<reference evidence="1" key="2">
    <citation type="journal article" date="2015" name="Fish Shellfish Immunol.">
        <title>Early steps in the European eel (Anguilla anguilla)-Vibrio vulnificus interaction in the gills: Role of the RtxA13 toxin.</title>
        <authorList>
            <person name="Callol A."/>
            <person name="Pajuelo D."/>
            <person name="Ebbesson L."/>
            <person name="Teles M."/>
            <person name="MacKenzie S."/>
            <person name="Amaro C."/>
        </authorList>
    </citation>
    <scope>NUCLEOTIDE SEQUENCE</scope>
</reference>
<protein>
    <submittedName>
        <fullName evidence="1">Uncharacterized protein</fullName>
    </submittedName>
</protein>
<dbReference type="AlphaFoldDB" id="A0A0E9U1R3"/>
<name>A0A0E9U1R3_ANGAN</name>
<accession>A0A0E9U1R3</accession>
<reference evidence="1" key="1">
    <citation type="submission" date="2014-11" db="EMBL/GenBank/DDBJ databases">
        <authorList>
            <person name="Amaro Gonzalez C."/>
        </authorList>
    </citation>
    <scope>NUCLEOTIDE SEQUENCE</scope>
</reference>
<evidence type="ECO:0000313" key="1">
    <source>
        <dbReference type="EMBL" id="JAH59726.1"/>
    </source>
</evidence>
<sequence length="50" mass="5700">MLAAILIEIACCLDSVSYVGYRFYSAITVEKAKETRNINNSVLYNIHPYK</sequence>